<feature type="signal peptide" evidence="1">
    <location>
        <begin position="1"/>
        <end position="18"/>
    </location>
</feature>
<sequence length="139" mass="14831">MKRLITTIALCLGAPALAQDTDLSGKIAVELNSAETREGNCMLTFTITNGTKAEASQVIYETVLFNTDGQVDRLTLFDFGALPPARPRVRQFVVPQLACETLGRVLFNGANTCTGEGLDAAVCDKGLLPSSRLEIEVLG</sequence>
<dbReference type="OrthoDB" id="7707524at2"/>
<dbReference type="AlphaFoldDB" id="A0A1I7DWF1"/>
<dbReference type="STRING" id="999627.SAMN05216236_13633"/>
<name>A0A1I7DWF1_9RHOB</name>
<feature type="chain" id="PRO_5010224357" evidence="1">
    <location>
        <begin position="19"/>
        <end position="139"/>
    </location>
</feature>
<organism evidence="2 3">
    <name type="scientific">Sedimentitalea nanhaiensis</name>
    <dbReference type="NCBI Taxonomy" id="999627"/>
    <lineage>
        <taxon>Bacteria</taxon>
        <taxon>Pseudomonadati</taxon>
        <taxon>Pseudomonadota</taxon>
        <taxon>Alphaproteobacteria</taxon>
        <taxon>Rhodobacterales</taxon>
        <taxon>Paracoccaceae</taxon>
        <taxon>Sedimentitalea</taxon>
    </lineage>
</organism>
<proteinExistence type="predicted"/>
<reference evidence="2 3" key="1">
    <citation type="submission" date="2016-10" db="EMBL/GenBank/DDBJ databases">
        <authorList>
            <person name="de Groot N.N."/>
        </authorList>
    </citation>
    <scope>NUCLEOTIDE SEQUENCE [LARGE SCALE GENOMIC DNA]</scope>
    <source>
        <strain evidence="2 3">CGMCC 1.10959</strain>
    </source>
</reference>
<keyword evidence="1" id="KW-0732">Signal</keyword>
<keyword evidence="3" id="KW-1185">Reference proteome</keyword>
<dbReference type="RefSeq" id="WP_027260430.1">
    <property type="nucleotide sequence ID" value="NZ_FPAW01000036.1"/>
</dbReference>
<dbReference type="Proteomes" id="UP000182466">
    <property type="component" value="Unassembled WGS sequence"/>
</dbReference>
<protein>
    <submittedName>
        <fullName evidence="2">Uncharacterized protein</fullName>
    </submittedName>
</protein>
<accession>A0A1I7DWF1</accession>
<evidence type="ECO:0000313" key="2">
    <source>
        <dbReference type="EMBL" id="SFU16017.1"/>
    </source>
</evidence>
<dbReference type="eggNOG" id="ENOG50330WR">
    <property type="taxonomic scope" value="Bacteria"/>
</dbReference>
<dbReference type="EMBL" id="FPAW01000036">
    <property type="protein sequence ID" value="SFU16017.1"/>
    <property type="molecule type" value="Genomic_DNA"/>
</dbReference>
<evidence type="ECO:0000256" key="1">
    <source>
        <dbReference type="SAM" id="SignalP"/>
    </source>
</evidence>
<gene>
    <name evidence="2" type="ORF">SAMN05216236_13633</name>
</gene>
<evidence type="ECO:0000313" key="3">
    <source>
        <dbReference type="Proteomes" id="UP000182466"/>
    </source>
</evidence>